<dbReference type="OrthoDB" id="8747607at2"/>
<dbReference type="SUPFAM" id="SSF53850">
    <property type="entry name" value="Periplasmic binding protein-like II"/>
    <property type="match status" value="1"/>
</dbReference>
<proteinExistence type="predicted"/>
<gene>
    <name evidence="1" type="ORF">SAMN06296036_12873</name>
</gene>
<dbReference type="Proteomes" id="UP000192907">
    <property type="component" value="Unassembled WGS sequence"/>
</dbReference>
<organism evidence="1 2">
    <name type="scientific">Pseudobacteriovorax antillogorgiicola</name>
    <dbReference type="NCBI Taxonomy" id="1513793"/>
    <lineage>
        <taxon>Bacteria</taxon>
        <taxon>Pseudomonadati</taxon>
        <taxon>Bdellovibrionota</taxon>
        <taxon>Oligoflexia</taxon>
        <taxon>Oligoflexales</taxon>
        <taxon>Pseudobacteriovoracaceae</taxon>
        <taxon>Pseudobacteriovorax</taxon>
    </lineage>
</organism>
<dbReference type="RefSeq" id="WP_132324672.1">
    <property type="nucleotide sequence ID" value="NZ_FWZT01000028.1"/>
</dbReference>
<name>A0A1Y6CLT5_9BACT</name>
<protein>
    <submittedName>
        <fullName evidence="1">Amino acid ABC transporter substrate-binding protein, PAAT family</fullName>
    </submittedName>
</protein>
<evidence type="ECO:0000313" key="1">
    <source>
        <dbReference type="EMBL" id="SMF74741.1"/>
    </source>
</evidence>
<dbReference type="STRING" id="1513793.SAMN06296036_12873"/>
<accession>A0A1Y6CLT5</accession>
<dbReference type="AlphaFoldDB" id="A0A1Y6CLT5"/>
<sequence>MKLICVLLLVFANEVSYARIKLLVGDGNQKPFILKNQVGLTQRTLQLFNRLQSKFLFDHSPLPVKRMRVMAKNEEIDLVAYDNPAWGWPKGKLAPSQALLRNQDVFITNKNFQGREVFKRLGEVPIVTVSGFHYRFANYQHGPDIVEKYKMIEAISESNVLNMILLNRAPLGIISTSYLNYTKVFESSSYEQILIGKKEDQSYKRFFNVVAGAKINLEELNAIIDKAIVSGEFEKLFQSFGLKDDFLSRNL</sequence>
<keyword evidence="2" id="KW-1185">Reference proteome</keyword>
<evidence type="ECO:0000313" key="2">
    <source>
        <dbReference type="Proteomes" id="UP000192907"/>
    </source>
</evidence>
<reference evidence="2" key="1">
    <citation type="submission" date="2017-04" db="EMBL/GenBank/DDBJ databases">
        <authorList>
            <person name="Varghese N."/>
            <person name="Submissions S."/>
        </authorList>
    </citation>
    <scope>NUCLEOTIDE SEQUENCE [LARGE SCALE GENOMIC DNA]</scope>
    <source>
        <strain evidence="2">RKEM611</strain>
    </source>
</reference>
<dbReference type="EMBL" id="FWZT01000028">
    <property type="protein sequence ID" value="SMF74741.1"/>
    <property type="molecule type" value="Genomic_DNA"/>
</dbReference>